<evidence type="ECO:0000259" key="7">
    <source>
        <dbReference type="PROSITE" id="PS51360"/>
    </source>
</evidence>
<dbReference type="InterPro" id="IPR004343">
    <property type="entry name" value="Plus-3_dom"/>
</dbReference>
<reference evidence="11 12" key="1">
    <citation type="submission" date="2019-03" db="EMBL/GenBank/DDBJ databases">
        <title>Sequencing 25 genomes of Wallemia mellicola.</title>
        <authorList>
            <person name="Gostincar C."/>
        </authorList>
    </citation>
    <scope>NUCLEOTIDE SEQUENCE [LARGE SCALE GENOMIC DNA]</scope>
    <source>
        <strain evidence="8 12">EXF-6152</strain>
        <strain evidence="10 13">EXF-757</strain>
        <strain evidence="9 11">EXF-8738</strain>
    </source>
</reference>
<evidence type="ECO:0000313" key="11">
    <source>
        <dbReference type="Proteomes" id="UP000305647"/>
    </source>
</evidence>
<evidence type="ECO:0000256" key="2">
    <source>
        <dbReference type="ARBA" id="ARBA00023015"/>
    </source>
</evidence>
<sequence>MSNLDNEIDADLLGLVDGDDDQTSFKSSSKRKESELTDSGEDDDGGYDDQQTETQAVDDDNPYPLEGKYKNAADRANLMDLDELEREDILASRQEEMQKYKDSLNINKLFSAAQAIGDDSVSSAAKRSHKQTGATVEKKNKLEELRSKREAKTKRRSRHDYDDDKYYDKSDLQRSSQSLSDSEEGELNRDEEKDEKPIDTADIHKVSISRTMLADFCYAPFFEDFVKGTFVRYLLGERDGKPDYRLCEVVGLGDSLTRPYAIDGNTMTNQQLVLKQGRASKPCNMDKVSNSRCTDREFDRFVAHAKYEKARLPTRKSIEMVRTQIEETRKRPWSEADINFKLQKKAAVMGGTLKKNVALEKAELQQRLQLARARRDVQEAEYLFQKLEAMEDDVYRGPSVDKFKQYQPQQHSIKSKGPKVRKLDKTKLKDDDVSDNIDMTLAISGKSSSKLELIIQSCTYDIEG</sequence>
<protein>
    <submittedName>
        <fullName evidence="9">Plus-3-domain-containing protein</fullName>
    </submittedName>
</protein>
<dbReference type="PANTHER" id="PTHR13115:SF8">
    <property type="entry name" value="RNA POLYMERASE-ASSOCIATED PROTEIN RTF1 HOMOLOG"/>
    <property type="match status" value="1"/>
</dbReference>
<dbReference type="Pfam" id="PF03126">
    <property type="entry name" value="Plus-3"/>
    <property type="match status" value="1"/>
</dbReference>
<evidence type="ECO:0000256" key="5">
    <source>
        <dbReference type="SAM" id="Coils"/>
    </source>
</evidence>
<feature type="compositionally biased region" description="Basic and acidic residues" evidence="6">
    <location>
        <begin position="136"/>
        <end position="150"/>
    </location>
</feature>
<dbReference type="GO" id="GO:0003677">
    <property type="term" value="F:DNA binding"/>
    <property type="evidence" value="ECO:0007669"/>
    <property type="project" value="InterPro"/>
</dbReference>
<dbReference type="Proteomes" id="UP000310708">
    <property type="component" value="Unassembled WGS sequence"/>
</dbReference>
<evidence type="ECO:0000256" key="4">
    <source>
        <dbReference type="ARBA" id="ARBA00023242"/>
    </source>
</evidence>
<accession>A0A4T0R8R1</accession>
<keyword evidence="4" id="KW-0539">Nucleus</keyword>
<evidence type="ECO:0000313" key="13">
    <source>
        <dbReference type="Proteomes" id="UP000310708"/>
    </source>
</evidence>
<feature type="compositionally biased region" description="Acidic residues" evidence="6">
    <location>
        <begin position="1"/>
        <end position="10"/>
    </location>
</feature>
<evidence type="ECO:0000313" key="12">
    <source>
        <dbReference type="Proteomes" id="UP000310685"/>
    </source>
</evidence>
<comment type="subcellular location">
    <subcellularLocation>
        <location evidence="1">Nucleus</location>
    </subcellularLocation>
</comment>
<evidence type="ECO:0000256" key="3">
    <source>
        <dbReference type="ARBA" id="ARBA00023163"/>
    </source>
</evidence>
<keyword evidence="3" id="KW-0804">Transcription</keyword>
<dbReference type="Gene3D" id="3.90.70.200">
    <property type="entry name" value="Plus-3 domain"/>
    <property type="match status" value="1"/>
</dbReference>
<feature type="region of interest" description="Disordered" evidence="6">
    <location>
        <begin position="1"/>
        <end position="74"/>
    </location>
</feature>
<dbReference type="Proteomes" id="UP000310685">
    <property type="component" value="Unassembled WGS sequence"/>
</dbReference>
<feature type="domain" description="Plus3" evidence="7">
    <location>
        <begin position="197"/>
        <end position="330"/>
    </location>
</feature>
<evidence type="ECO:0000256" key="1">
    <source>
        <dbReference type="ARBA" id="ARBA00004123"/>
    </source>
</evidence>
<evidence type="ECO:0000313" key="8">
    <source>
        <dbReference type="EMBL" id="TIB80556.1"/>
    </source>
</evidence>
<proteinExistence type="predicted"/>
<dbReference type="EMBL" id="SPRC01000015">
    <property type="protein sequence ID" value="TIB80556.1"/>
    <property type="molecule type" value="Genomic_DNA"/>
</dbReference>
<name>A0A4T0R8R1_9BASI</name>
<dbReference type="EMBL" id="SPRX01000011">
    <property type="protein sequence ID" value="TIC67490.1"/>
    <property type="molecule type" value="Genomic_DNA"/>
</dbReference>
<organism evidence="9 11">
    <name type="scientific">Wallemia mellicola</name>
    <dbReference type="NCBI Taxonomy" id="1708541"/>
    <lineage>
        <taxon>Eukaryota</taxon>
        <taxon>Fungi</taxon>
        <taxon>Dikarya</taxon>
        <taxon>Basidiomycota</taxon>
        <taxon>Wallemiomycotina</taxon>
        <taxon>Wallemiomycetes</taxon>
        <taxon>Wallemiales</taxon>
        <taxon>Wallemiaceae</taxon>
        <taxon>Wallemia</taxon>
    </lineage>
</organism>
<dbReference type="SUPFAM" id="SSF159042">
    <property type="entry name" value="Plus3-like"/>
    <property type="match status" value="1"/>
</dbReference>
<evidence type="ECO:0000313" key="9">
    <source>
        <dbReference type="EMBL" id="TIC31137.1"/>
    </source>
</evidence>
<feature type="compositionally biased region" description="Basic and acidic residues" evidence="6">
    <location>
        <begin position="186"/>
        <end position="198"/>
    </location>
</feature>
<feature type="compositionally biased region" description="Acidic residues" evidence="6">
    <location>
        <begin position="36"/>
        <end position="61"/>
    </location>
</feature>
<evidence type="ECO:0000256" key="6">
    <source>
        <dbReference type="SAM" id="MobiDB-lite"/>
    </source>
</evidence>
<dbReference type="SMART" id="SM00719">
    <property type="entry name" value="Plus3"/>
    <property type="match status" value="1"/>
</dbReference>
<feature type="region of interest" description="Disordered" evidence="6">
    <location>
        <begin position="121"/>
        <end position="198"/>
    </location>
</feature>
<dbReference type="GO" id="GO:0016593">
    <property type="term" value="C:Cdc73/Paf1 complex"/>
    <property type="evidence" value="ECO:0007669"/>
    <property type="project" value="TreeGrafter"/>
</dbReference>
<keyword evidence="2" id="KW-0805">Transcription regulation</keyword>
<dbReference type="InterPro" id="IPR036128">
    <property type="entry name" value="Plus3-like_sf"/>
</dbReference>
<dbReference type="PROSITE" id="PS51360">
    <property type="entry name" value="PLUS3"/>
    <property type="match status" value="1"/>
</dbReference>
<keyword evidence="5" id="KW-0175">Coiled coil</keyword>
<evidence type="ECO:0000313" key="10">
    <source>
        <dbReference type="EMBL" id="TIC67490.1"/>
    </source>
</evidence>
<dbReference type="EMBL" id="SPRO01000014">
    <property type="protein sequence ID" value="TIC31137.1"/>
    <property type="molecule type" value="Genomic_DNA"/>
</dbReference>
<dbReference type="PANTHER" id="PTHR13115">
    <property type="entry name" value="RNA POLYMERASE-ASSOCIATED PROTEIN RTF1 HOMOLOG"/>
    <property type="match status" value="1"/>
</dbReference>
<dbReference type="GO" id="GO:1990269">
    <property type="term" value="F:RNA polymerase II C-terminal domain phosphoserine binding"/>
    <property type="evidence" value="ECO:0007669"/>
    <property type="project" value="TreeGrafter"/>
</dbReference>
<dbReference type="Proteomes" id="UP000305647">
    <property type="component" value="Unassembled WGS sequence"/>
</dbReference>
<comment type="caution">
    <text evidence="9">The sequence shown here is derived from an EMBL/GenBank/DDBJ whole genome shotgun (WGS) entry which is preliminary data.</text>
</comment>
<feature type="coiled-coil region" evidence="5">
    <location>
        <begin position="354"/>
        <end position="390"/>
    </location>
</feature>
<feature type="compositionally biased region" description="Basic and acidic residues" evidence="6">
    <location>
        <begin position="159"/>
        <end position="172"/>
    </location>
</feature>
<gene>
    <name evidence="10" type="ORF">E3Q01_01256</name>
    <name evidence="9" type="ORF">E3Q10_01781</name>
    <name evidence="8" type="ORF">E3Q22_01819</name>
</gene>
<dbReference type="AlphaFoldDB" id="A0A4T0R8R1"/>